<dbReference type="GO" id="GO:0036297">
    <property type="term" value="P:interstrand cross-link repair"/>
    <property type="evidence" value="ECO:0007669"/>
    <property type="project" value="TreeGrafter"/>
</dbReference>
<dbReference type="EMBL" id="JAVXUP010001376">
    <property type="protein sequence ID" value="KAK3012437.1"/>
    <property type="molecule type" value="Genomic_DNA"/>
</dbReference>
<dbReference type="Gene3D" id="3.60.15.10">
    <property type="entry name" value="Ribonuclease Z/Hydroxyacylglutathione hydrolase-like"/>
    <property type="match status" value="1"/>
</dbReference>
<dbReference type="CDD" id="cd16273">
    <property type="entry name" value="SNM1A-1C-like_MBL-fold"/>
    <property type="match status" value="1"/>
</dbReference>
<name>A0AA89ARK0_9ASTE</name>
<dbReference type="InterPro" id="IPR036866">
    <property type="entry name" value="RibonucZ/Hydroxyglut_hydro"/>
</dbReference>
<comment type="caution">
    <text evidence="1">The sequence shown here is derived from an EMBL/GenBank/DDBJ whole genome shotgun (WGS) entry which is preliminary data.</text>
</comment>
<sequence>MSHKALTVDSTTLYLTALATLSPPPPQSLSSPLSPLPTSLPSSKLIPKTRFVIDSFRFAGDHSVSYFLSHFHSDHYTGLNPNWSKGVIYCAHPTARLIEQILKILPLSIVPLSLNNAVLIDGCEVTLIDANHCPGAVQLLFKVPGEENGKFEKYVHTGDFRYCESMKLEPGLSEFIFADAVFLDTMYCNPKFMFPSQEESIDYIVGVIERIGVENEGNLKSVLFLVATCVIGKERILLEVSCRCKRKIHVDGRKMSILNILGFGDEAVFTEVESESDVHVVGWNVLGETWPYFRPNFVKMKEIMNERGYSKVVGLFRLGGLMKLSSTMKFLKPKRVIPTVGLDVEKLDSKHVNAMKKHFSGLVDEMALKQEFLMGFHHRGQDFMRSVETNAVMS</sequence>
<dbReference type="GO" id="GO:0006303">
    <property type="term" value="P:double-strand break repair via nonhomologous end joining"/>
    <property type="evidence" value="ECO:0007669"/>
    <property type="project" value="TreeGrafter"/>
</dbReference>
<accession>A0AA89ARK0</accession>
<organism evidence="1 2">
    <name type="scientific">Escallonia herrerae</name>
    <dbReference type="NCBI Taxonomy" id="1293975"/>
    <lineage>
        <taxon>Eukaryota</taxon>
        <taxon>Viridiplantae</taxon>
        <taxon>Streptophyta</taxon>
        <taxon>Embryophyta</taxon>
        <taxon>Tracheophyta</taxon>
        <taxon>Spermatophyta</taxon>
        <taxon>Magnoliopsida</taxon>
        <taxon>eudicotyledons</taxon>
        <taxon>Gunneridae</taxon>
        <taxon>Pentapetalae</taxon>
        <taxon>asterids</taxon>
        <taxon>campanulids</taxon>
        <taxon>Escalloniales</taxon>
        <taxon>Escalloniaceae</taxon>
        <taxon>Escallonia</taxon>
    </lineage>
</organism>
<proteinExistence type="predicted"/>
<keyword evidence="2" id="KW-1185">Reference proteome</keyword>
<evidence type="ECO:0000313" key="2">
    <source>
        <dbReference type="Proteomes" id="UP001188597"/>
    </source>
</evidence>
<dbReference type="PANTHER" id="PTHR23240:SF35">
    <property type="entry name" value="DNA REPAIR METALLO-BETA-LACTAMASE FAMILY PROTEIN-RELATED"/>
    <property type="match status" value="1"/>
</dbReference>
<dbReference type="Proteomes" id="UP001188597">
    <property type="component" value="Unassembled WGS sequence"/>
</dbReference>
<protein>
    <submittedName>
        <fullName evidence="1">Uncharacterized protein</fullName>
    </submittedName>
</protein>
<gene>
    <name evidence="1" type="ORF">RJ639_010360</name>
</gene>
<dbReference type="GO" id="GO:0035312">
    <property type="term" value="F:5'-3' DNA exonuclease activity"/>
    <property type="evidence" value="ECO:0007669"/>
    <property type="project" value="TreeGrafter"/>
</dbReference>
<evidence type="ECO:0000313" key="1">
    <source>
        <dbReference type="EMBL" id="KAK3012437.1"/>
    </source>
</evidence>
<dbReference type="PANTHER" id="PTHR23240">
    <property type="entry name" value="DNA CROSS-LINK REPAIR PROTEIN PSO2/SNM1-RELATED"/>
    <property type="match status" value="1"/>
</dbReference>
<dbReference type="SUPFAM" id="SSF56281">
    <property type="entry name" value="Metallo-hydrolase/oxidoreductase"/>
    <property type="match status" value="1"/>
</dbReference>
<dbReference type="AlphaFoldDB" id="A0AA89ARK0"/>
<reference evidence="1" key="1">
    <citation type="submission" date="2022-12" db="EMBL/GenBank/DDBJ databases">
        <title>Draft genome assemblies for two species of Escallonia (Escalloniales).</title>
        <authorList>
            <person name="Chanderbali A."/>
            <person name="Dervinis C."/>
            <person name="Anghel I."/>
            <person name="Soltis D."/>
            <person name="Soltis P."/>
            <person name="Zapata F."/>
        </authorList>
    </citation>
    <scope>NUCLEOTIDE SEQUENCE</scope>
    <source>
        <strain evidence="1">UCBG64.0493</strain>
        <tissue evidence="1">Leaf</tissue>
    </source>
</reference>
<dbReference type="GO" id="GO:0003684">
    <property type="term" value="F:damaged DNA binding"/>
    <property type="evidence" value="ECO:0007669"/>
    <property type="project" value="TreeGrafter"/>
</dbReference>